<dbReference type="Proteomes" id="UP001370490">
    <property type="component" value="Unassembled WGS sequence"/>
</dbReference>
<gene>
    <name evidence="1" type="ORF">RJ641_035313</name>
</gene>
<dbReference type="GO" id="GO:0008654">
    <property type="term" value="P:phospholipid biosynthetic process"/>
    <property type="evidence" value="ECO:0007669"/>
    <property type="project" value="InterPro"/>
</dbReference>
<name>A0AAN8VVZ4_9MAGN</name>
<protein>
    <submittedName>
        <fullName evidence="1">Phosphatidylserine decarboxylase-related</fullName>
    </submittedName>
</protein>
<accession>A0AAN8VVZ4</accession>
<comment type="caution">
    <text evidence="1">The sequence shown here is derived from an EMBL/GenBank/DDBJ whole genome shotgun (WGS) entry which is preliminary data.</text>
</comment>
<dbReference type="AlphaFoldDB" id="A0AAN8VVZ4"/>
<dbReference type="GO" id="GO:0004609">
    <property type="term" value="F:phosphatidylserine decarboxylase activity"/>
    <property type="evidence" value="ECO:0007669"/>
    <property type="project" value="InterPro"/>
</dbReference>
<dbReference type="EMBL" id="JBAMMX010000008">
    <property type="protein sequence ID" value="KAK6935158.1"/>
    <property type="molecule type" value="Genomic_DNA"/>
</dbReference>
<reference evidence="1 2" key="1">
    <citation type="submission" date="2023-12" db="EMBL/GenBank/DDBJ databases">
        <title>A high-quality genome assembly for Dillenia turbinata (Dilleniales).</title>
        <authorList>
            <person name="Chanderbali A."/>
        </authorList>
    </citation>
    <scope>NUCLEOTIDE SEQUENCE [LARGE SCALE GENOMIC DNA]</scope>
    <source>
        <strain evidence="1">LSX21</strain>
        <tissue evidence="1">Leaf</tissue>
    </source>
</reference>
<organism evidence="1 2">
    <name type="scientific">Dillenia turbinata</name>
    <dbReference type="NCBI Taxonomy" id="194707"/>
    <lineage>
        <taxon>Eukaryota</taxon>
        <taxon>Viridiplantae</taxon>
        <taxon>Streptophyta</taxon>
        <taxon>Embryophyta</taxon>
        <taxon>Tracheophyta</taxon>
        <taxon>Spermatophyta</taxon>
        <taxon>Magnoliopsida</taxon>
        <taxon>eudicotyledons</taxon>
        <taxon>Gunneridae</taxon>
        <taxon>Pentapetalae</taxon>
        <taxon>Dilleniales</taxon>
        <taxon>Dilleniaceae</taxon>
        <taxon>Dillenia</taxon>
    </lineage>
</organism>
<evidence type="ECO:0000313" key="1">
    <source>
        <dbReference type="EMBL" id="KAK6935158.1"/>
    </source>
</evidence>
<proteinExistence type="predicted"/>
<sequence>MKFRVSQRHPLFCHPRISQHQRRCLTSFVKKLQNLKRRASINGKTGNSEGSNPFVVPGATIATIIMVGLLHANRLNDDKKTEEARQRGIEFEFQPDVHNNDWDQLTILCFMEFFIHSLREGSRLVDPDPQSLVSPVDRIILKYGEQKRGNN</sequence>
<keyword evidence="2" id="KW-1185">Reference proteome</keyword>
<evidence type="ECO:0000313" key="2">
    <source>
        <dbReference type="Proteomes" id="UP001370490"/>
    </source>
</evidence>